<keyword evidence="1" id="KW-1133">Transmembrane helix</keyword>
<evidence type="ECO:0000313" key="3">
    <source>
        <dbReference type="Proteomes" id="UP000246702"/>
    </source>
</evidence>
<accession>A0A317USL8</accession>
<reference evidence="2 3" key="1">
    <citation type="submission" date="2016-12" db="EMBL/GenBank/DDBJ databases">
        <title>The genomes of Aspergillus section Nigri reveals drivers in fungal speciation.</title>
        <authorList>
            <consortium name="DOE Joint Genome Institute"/>
            <person name="Vesth T.C."/>
            <person name="Nybo J."/>
            <person name="Theobald S."/>
            <person name="Brandl J."/>
            <person name="Frisvad J.C."/>
            <person name="Nielsen K.F."/>
            <person name="Lyhne E.K."/>
            <person name="Kogle M.E."/>
            <person name="Kuo A."/>
            <person name="Riley R."/>
            <person name="Clum A."/>
            <person name="Nolan M."/>
            <person name="Lipzen A."/>
            <person name="Salamov A."/>
            <person name="Henrissat B."/>
            <person name="Wiebenga A."/>
            <person name="De Vries R.P."/>
            <person name="Grigoriev I.V."/>
            <person name="Mortensen U.H."/>
            <person name="Andersen M.R."/>
            <person name="Baker S.E."/>
        </authorList>
    </citation>
    <scope>NUCLEOTIDE SEQUENCE [LARGE SCALE GENOMIC DNA]</scope>
    <source>
        <strain evidence="2 3">CBS 115572</strain>
    </source>
</reference>
<sequence>IYMNNIVIIFYLLNKYINNLEQVFIKLNNLNIKVIFKKAYITFPFIYLFSSYINKLYLYLSEDKLYTI</sequence>
<protein>
    <submittedName>
        <fullName evidence="2">Uncharacterized protein</fullName>
    </submittedName>
</protein>
<keyword evidence="3" id="KW-1185">Reference proteome</keyword>
<keyword evidence="1" id="KW-0472">Membrane</keyword>
<dbReference type="Proteomes" id="UP000246702">
    <property type="component" value="Unassembled WGS sequence"/>
</dbReference>
<proteinExistence type="predicted"/>
<feature type="transmembrane region" description="Helical" evidence="1">
    <location>
        <begin position="39"/>
        <end position="60"/>
    </location>
</feature>
<evidence type="ECO:0000313" key="2">
    <source>
        <dbReference type="EMBL" id="PWY64531.1"/>
    </source>
</evidence>
<dbReference type="AlphaFoldDB" id="A0A317USL8"/>
<feature type="non-terminal residue" evidence="2">
    <location>
        <position position="1"/>
    </location>
</feature>
<organism evidence="2 3">
    <name type="scientific">Aspergillus sclerotioniger CBS 115572</name>
    <dbReference type="NCBI Taxonomy" id="1450535"/>
    <lineage>
        <taxon>Eukaryota</taxon>
        <taxon>Fungi</taxon>
        <taxon>Dikarya</taxon>
        <taxon>Ascomycota</taxon>
        <taxon>Pezizomycotina</taxon>
        <taxon>Eurotiomycetes</taxon>
        <taxon>Eurotiomycetidae</taxon>
        <taxon>Eurotiales</taxon>
        <taxon>Aspergillaceae</taxon>
        <taxon>Aspergillus</taxon>
        <taxon>Aspergillus subgen. Circumdati</taxon>
    </lineage>
</organism>
<evidence type="ECO:0000256" key="1">
    <source>
        <dbReference type="SAM" id="Phobius"/>
    </source>
</evidence>
<gene>
    <name evidence="2" type="ORF">BO94DRAFT_480481</name>
</gene>
<dbReference type="RefSeq" id="XP_025461308.1">
    <property type="nucleotide sequence ID" value="XM_025608795.1"/>
</dbReference>
<comment type="caution">
    <text evidence="2">The sequence shown here is derived from an EMBL/GenBank/DDBJ whole genome shotgun (WGS) entry which is preliminary data.</text>
</comment>
<dbReference type="EMBL" id="MSFK01000076">
    <property type="protein sequence ID" value="PWY64531.1"/>
    <property type="molecule type" value="Genomic_DNA"/>
</dbReference>
<keyword evidence="1" id="KW-0812">Transmembrane</keyword>
<dbReference type="GeneID" id="37110938"/>
<name>A0A317USL8_9EURO</name>